<evidence type="ECO:0000313" key="3">
    <source>
        <dbReference type="Proteomes" id="UP001596157"/>
    </source>
</evidence>
<name>A0ABW0EYG6_9PSEU</name>
<gene>
    <name evidence="2" type="ORF">ACFPM7_29590</name>
</gene>
<organism evidence="2 3">
    <name type="scientific">Actinokineospora guangxiensis</name>
    <dbReference type="NCBI Taxonomy" id="1490288"/>
    <lineage>
        <taxon>Bacteria</taxon>
        <taxon>Bacillati</taxon>
        <taxon>Actinomycetota</taxon>
        <taxon>Actinomycetes</taxon>
        <taxon>Pseudonocardiales</taxon>
        <taxon>Pseudonocardiaceae</taxon>
        <taxon>Actinokineospora</taxon>
    </lineage>
</organism>
<reference evidence="3" key="1">
    <citation type="journal article" date="2019" name="Int. J. Syst. Evol. Microbiol.">
        <title>The Global Catalogue of Microorganisms (GCM) 10K type strain sequencing project: providing services to taxonomists for standard genome sequencing and annotation.</title>
        <authorList>
            <consortium name="The Broad Institute Genomics Platform"/>
            <consortium name="The Broad Institute Genome Sequencing Center for Infectious Disease"/>
            <person name="Wu L."/>
            <person name="Ma J."/>
        </authorList>
    </citation>
    <scope>NUCLEOTIDE SEQUENCE [LARGE SCALE GENOMIC DNA]</scope>
    <source>
        <strain evidence="3">CCUG 59778</strain>
    </source>
</reference>
<dbReference type="RefSeq" id="WP_378251140.1">
    <property type="nucleotide sequence ID" value="NZ_JBHSKF010000023.1"/>
</dbReference>
<feature type="region of interest" description="Disordered" evidence="1">
    <location>
        <begin position="1"/>
        <end position="37"/>
    </location>
</feature>
<accession>A0ABW0EYG6</accession>
<proteinExistence type="predicted"/>
<dbReference type="EMBL" id="JBHSKF010000023">
    <property type="protein sequence ID" value="MFC5291224.1"/>
    <property type="molecule type" value="Genomic_DNA"/>
</dbReference>
<evidence type="ECO:0000256" key="1">
    <source>
        <dbReference type="SAM" id="MobiDB-lite"/>
    </source>
</evidence>
<keyword evidence="3" id="KW-1185">Reference proteome</keyword>
<dbReference type="Proteomes" id="UP001596157">
    <property type="component" value="Unassembled WGS sequence"/>
</dbReference>
<evidence type="ECO:0000313" key="2">
    <source>
        <dbReference type="EMBL" id="MFC5291224.1"/>
    </source>
</evidence>
<comment type="caution">
    <text evidence="2">The sequence shown here is derived from an EMBL/GenBank/DDBJ whole genome shotgun (WGS) entry which is preliminary data.</text>
</comment>
<protein>
    <submittedName>
        <fullName evidence="2">Uncharacterized protein</fullName>
    </submittedName>
</protein>
<sequence length="67" mass="6915">MAGDRGRHVGAARAPQRLGREDILADEGGMDGGGEVPPAYEKEWAQCVIVATRCGTTSGGSANEGDR</sequence>